<name>A0A2U8H7M0_9RHOO</name>
<dbReference type="Proteomes" id="UP000244902">
    <property type="component" value="Chromosome"/>
</dbReference>
<dbReference type="RefSeq" id="WP_108976257.1">
    <property type="nucleotide sequence ID" value="NZ_CP022188.1"/>
</dbReference>
<protein>
    <submittedName>
        <fullName evidence="2">Acetyltransferase</fullName>
    </submittedName>
</protein>
<evidence type="ECO:0000313" key="3">
    <source>
        <dbReference type="Proteomes" id="UP000244902"/>
    </source>
</evidence>
<proteinExistence type="predicted"/>
<dbReference type="GO" id="GO:0016740">
    <property type="term" value="F:transferase activity"/>
    <property type="evidence" value="ECO:0007669"/>
    <property type="project" value="UniProtKB-KW"/>
</dbReference>
<accession>A0A2U8H7M0</accession>
<keyword evidence="1" id="KW-1133">Transmembrane helix</keyword>
<dbReference type="PANTHER" id="PTHR23416">
    <property type="entry name" value="SIALIC ACID SYNTHASE-RELATED"/>
    <property type="match status" value="1"/>
</dbReference>
<dbReference type="CDD" id="cd04647">
    <property type="entry name" value="LbH_MAT_like"/>
    <property type="match status" value="1"/>
</dbReference>
<dbReference type="AlphaFoldDB" id="A0A2U8H7M0"/>
<dbReference type="EMBL" id="CP022188">
    <property type="protein sequence ID" value="AWI81668.1"/>
    <property type="molecule type" value="Genomic_DNA"/>
</dbReference>
<keyword evidence="2" id="KW-0808">Transferase</keyword>
<dbReference type="SUPFAM" id="SSF51161">
    <property type="entry name" value="Trimeric LpxA-like enzymes"/>
    <property type="match status" value="1"/>
</dbReference>
<evidence type="ECO:0000313" key="2">
    <source>
        <dbReference type="EMBL" id="AWI81668.1"/>
    </source>
</evidence>
<keyword evidence="1" id="KW-0472">Membrane</keyword>
<dbReference type="Gene3D" id="2.160.10.10">
    <property type="entry name" value="Hexapeptide repeat proteins"/>
    <property type="match status" value="1"/>
</dbReference>
<feature type="transmembrane region" description="Helical" evidence="1">
    <location>
        <begin position="17"/>
        <end position="37"/>
    </location>
</feature>
<evidence type="ECO:0000256" key="1">
    <source>
        <dbReference type="SAM" id="Phobius"/>
    </source>
</evidence>
<organism evidence="2 3">
    <name type="scientific">Parazoarcus communis</name>
    <dbReference type="NCBI Taxonomy" id="41977"/>
    <lineage>
        <taxon>Bacteria</taxon>
        <taxon>Pseudomonadati</taxon>
        <taxon>Pseudomonadota</taxon>
        <taxon>Betaproteobacteria</taxon>
        <taxon>Rhodocyclales</taxon>
        <taxon>Zoogloeaceae</taxon>
        <taxon>Parazoarcus</taxon>
    </lineage>
</organism>
<gene>
    <name evidence="2" type="ORF">CEW87_21295</name>
</gene>
<dbReference type="InterPro" id="IPR011004">
    <property type="entry name" value="Trimer_LpxA-like_sf"/>
</dbReference>
<reference evidence="2 3" key="1">
    <citation type="submission" date="2017-06" db="EMBL/GenBank/DDBJ databases">
        <title>Azoarcus sp. TSNA42 complete genome sequence.</title>
        <authorList>
            <person name="Woo J.-H."/>
            <person name="Kim H.-S."/>
        </authorList>
    </citation>
    <scope>NUCLEOTIDE SEQUENCE [LARGE SCALE GENOMIC DNA]</scope>
    <source>
        <strain evidence="2 3">TSNA42</strain>
    </source>
</reference>
<dbReference type="OrthoDB" id="272049at2"/>
<sequence>MFDIGIFFKIKNRLSTFFQFLVYPIFFKSFGVGSRILRSKRVCGSTRIEVGSNTFINNGGWIEVIEGYVDSPLLSIGNRVYIGNDSHIIAIDSVVIEDSVIIADRVHIADYSHRYDDVKTPIIDQPLSLKGAVRVGSGTWIGEGVVIIGAKVGKNCVIGAMSLVNKDIPDYSVAVGVPAKVVRYWCKETGLWVQC</sequence>
<keyword evidence="1" id="KW-0812">Transmembrane</keyword>
<dbReference type="InterPro" id="IPR051159">
    <property type="entry name" value="Hexapeptide_acetyltransf"/>
</dbReference>